<dbReference type="InterPro" id="IPR016040">
    <property type="entry name" value="NAD(P)-bd_dom"/>
</dbReference>
<dbReference type="PANTHER" id="PTHR43355:SF2">
    <property type="entry name" value="FLAVIN REDUCTASE (NADPH)"/>
    <property type="match status" value="1"/>
</dbReference>
<evidence type="ECO:0000256" key="1">
    <source>
        <dbReference type="SAM" id="MobiDB-lite"/>
    </source>
</evidence>
<dbReference type="SUPFAM" id="SSF51735">
    <property type="entry name" value="NAD(P)-binding Rossmann-fold domains"/>
    <property type="match status" value="1"/>
</dbReference>
<feature type="domain" description="NAD(P)-binding" evidence="2">
    <location>
        <begin position="9"/>
        <end position="188"/>
    </location>
</feature>
<dbReference type="EMBL" id="CM001167">
    <property type="protein sequence ID" value="EGJ71477.1"/>
    <property type="molecule type" value="Genomic_DNA"/>
</dbReference>
<dbReference type="AlphaFoldDB" id="F3ZND7"/>
<protein>
    <submittedName>
        <fullName evidence="3">Saccharopine dehydrogenase</fullName>
    </submittedName>
</protein>
<dbReference type="PANTHER" id="PTHR43355">
    <property type="entry name" value="FLAVIN REDUCTASE (NADPH)"/>
    <property type="match status" value="1"/>
</dbReference>
<organism evidence="3 4">
    <name type="scientific">Bacteroides coprosuis DSM 18011</name>
    <dbReference type="NCBI Taxonomy" id="679937"/>
    <lineage>
        <taxon>Bacteria</taxon>
        <taxon>Pseudomonadati</taxon>
        <taxon>Bacteroidota</taxon>
        <taxon>Bacteroidia</taxon>
        <taxon>Bacteroidales</taxon>
        <taxon>Bacteroidaceae</taxon>
        <taxon>Bacteroides</taxon>
    </lineage>
</organism>
<reference evidence="3 4" key="1">
    <citation type="journal article" date="2011" name="Stand. Genomic Sci.">
        <title>Non-contiguous finished genome sequence of Bacteroides coprosuis type strain (PC139).</title>
        <authorList>
            <person name="Land M."/>
            <person name="Held B."/>
            <person name="Gronow S."/>
            <person name="Abt B."/>
            <person name="Lucas S."/>
            <person name="Del Rio T.G."/>
            <person name="Nolan M."/>
            <person name="Tice H."/>
            <person name="Cheng J.F."/>
            <person name="Pitluck S."/>
            <person name="Liolios K."/>
            <person name="Pagani I."/>
            <person name="Ivanova N."/>
            <person name="Mavromatis K."/>
            <person name="Mikhailova N."/>
            <person name="Pati A."/>
            <person name="Tapia R."/>
            <person name="Han C."/>
            <person name="Goodwin L."/>
            <person name="Chen A."/>
            <person name="Palaniappan K."/>
            <person name="Hauser L."/>
            <person name="Brambilla E.M."/>
            <person name="Rohde M."/>
            <person name="Goker M."/>
            <person name="Detter J.C."/>
            <person name="Woyke T."/>
            <person name="Bristow J."/>
            <person name="Eisen J.A."/>
            <person name="Markowitz V."/>
            <person name="Hugenholtz P."/>
            <person name="Kyrpides N.C."/>
            <person name="Klenk H.P."/>
            <person name="Lapidus A."/>
        </authorList>
    </citation>
    <scope>NUCLEOTIDE SEQUENCE [LARGE SCALE GENOMIC DNA]</scope>
    <source>
        <strain evidence="3 4">DSM 18011</strain>
    </source>
</reference>
<sequence length="212" mass="23526">MKKKVLVLGAAGAIAQHAIEFLKDKKDIELTLFARNAKRLTKYESVAHIIEGDVLNESQLDAAVKGKDIVYANLAGKVIDMAKLIVKVMNQNNVKRLIFISSIGIYDEVPGAFGKWNNETLGNYLVEYRKAADVIEASTLDYTVVRPAWLTNKDEVEYELTHKGESFKGTEVSRKSIGAYVADLVEHPQKDVRDSIGVNKPNTDDGNKPAFM</sequence>
<feature type="compositionally biased region" description="Basic and acidic residues" evidence="1">
    <location>
        <begin position="202"/>
        <end position="212"/>
    </location>
</feature>
<evidence type="ECO:0000313" key="3">
    <source>
        <dbReference type="EMBL" id="EGJ71477.1"/>
    </source>
</evidence>
<dbReference type="HOGENOM" id="CLU_025711_6_0_10"/>
<dbReference type="OrthoDB" id="9780595at2"/>
<dbReference type="STRING" id="679937.Bcop_1275"/>
<name>F3ZND7_9BACE</name>
<accession>F3ZND7</accession>
<dbReference type="CDD" id="cd05267">
    <property type="entry name" value="SDR_a6"/>
    <property type="match status" value="1"/>
</dbReference>
<dbReference type="Proteomes" id="UP000018439">
    <property type="component" value="Chromosome"/>
</dbReference>
<dbReference type="GO" id="GO:0004074">
    <property type="term" value="F:biliverdin reductase [NAD(P)H] activity"/>
    <property type="evidence" value="ECO:0007669"/>
    <property type="project" value="TreeGrafter"/>
</dbReference>
<dbReference type="Gene3D" id="3.40.50.720">
    <property type="entry name" value="NAD(P)-binding Rossmann-like Domain"/>
    <property type="match status" value="1"/>
</dbReference>
<keyword evidence="4" id="KW-1185">Reference proteome</keyword>
<gene>
    <name evidence="3" type="ORF">Bcop_1275</name>
</gene>
<dbReference type="eggNOG" id="COG0702">
    <property type="taxonomic scope" value="Bacteria"/>
</dbReference>
<dbReference type="Pfam" id="PF13460">
    <property type="entry name" value="NAD_binding_10"/>
    <property type="match status" value="1"/>
</dbReference>
<feature type="region of interest" description="Disordered" evidence="1">
    <location>
        <begin position="192"/>
        <end position="212"/>
    </location>
</feature>
<dbReference type="GO" id="GO:0042602">
    <property type="term" value="F:riboflavin reductase (NADPH) activity"/>
    <property type="evidence" value="ECO:0007669"/>
    <property type="project" value="TreeGrafter"/>
</dbReference>
<evidence type="ECO:0000259" key="2">
    <source>
        <dbReference type="Pfam" id="PF13460"/>
    </source>
</evidence>
<dbReference type="InterPro" id="IPR036291">
    <property type="entry name" value="NAD(P)-bd_dom_sf"/>
</dbReference>
<proteinExistence type="predicted"/>
<dbReference type="InterPro" id="IPR051606">
    <property type="entry name" value="Polyketide_Oxido-like"/>
</dbReference>
<evidence type="ECO:0000313" key="4">
    <source>
        <dbReference type="Proteomes" id="UP000018439"/>
    </source>
</evidence>